<proteinExistence type="inferred from homology"/>
<gene>
    <name evidence="5" type="ORF">FAZ21_13345</name>
</gene>
<dbReference type="Pfam" id="PF25954">
    <property type="entry name" value="Beta-barrel_RND_2"/>
    <property type="match status" value="1"/>
</dbReference>
<evidence type="ECO:0000259" key="4">
    <source>
        <dbReference type="Pfam" id="PF25954"/>
    </source>
</evidence>
<feature type="domain" description="CusB-like beta-barrel" evidence="4">
    <location>
        <begin position="207"/>
        <end position="279"/>
    </location>
</feature>
<dbReference type="GO" id="GO:1990281">
    <property type="term" value="C:efflux pump complex"/>
    <property type="evidence" value="ECO:0007669"/>
    <property type="project" value="TreeGrafter"/>
</dbReference>
<dbReference type="GO" id="GO:0015562">
    <property type="term" value="F:efflux transmembrane transporter activity"/>
    <property type="evidence" value="ECO:0007669"/>
    <property type="project" value="TreeGrafter"/>
</dbReference>
<dbReference type="Proteomes" id="UP000310016">
    <property type="component" value="Unassembled WGS sequence"/>
</dbReference>
<dbReference type="InterPro" id="IPR006143">
    <property type="entry name" value="RND_pump_MFP"/>
</dbReference>
<dbReference type="AlphaFoldDB" id="A0A4U0PUB8"/>
<keyword evidence="2" id="KW-0175">Coiled coil</keyword>
<evidence type="ECO:0000256" key="2">
    <source>
        <dbReference type="SAM" id="Coils"/>
    </source>
</evidence>
<evidence type="ECO:0000313" key="6">
    <source>
        <dbReference type="Proteomes" id="UP000310016"/>
    </source>
</evidence>
<name>A0A4U0PUB8_9NEIS</name>
<dbReference type="EMBL" id="SUMF01000016">
    <property type="protein sequence ID" value="TJZ71690.1"/>
    <property type="molecule type" value="Genomic_DNA"/>
</dbReference>
<dbReference type="Gene3D" id="2.40.420.20">
    <property type="match status" value="1"/>
</dbReference>
<sequence>MLSVRRRIWAALLLSLLLGACGKSAPPLEEIRPVRVMRVGAPVSAPGAELTGTVRAHVETPLSFRIGGKLVERRVDLGAVVKQGQAIARIDPQDASLNATAADAQAAAARAQLAQATMDYERALRLYEQKFVSQAEVDNRHTALDAARESARQADAQRALARNQAGYTTLLADANGVITQVAAEPGQVLAAGQPVVTLAHDGEREIAVDVPEHLRASVKLGDAVEVRFWALPGKTLPGRISELSPAADAAARTYPARIGFNHDAAVQLGMSASVRLAAPGGKAGAPAGDAVQIPLTALFGETGKQQVWLLDLKAGRVHARAVRVLGITDDAALVKGVVADDLVVTAGAHLLREGQRVKRLGAANAGAGQ</sequence>
<protein>
    <submittedName>
        <fullName evidence="5">Efflux RND transporter periplasmic adaptor subunit</fullName>
    </submittedName>
</protein>
<feature type="coiled-coil region" evidence="2">
    <location>
        <begin position="106"/>
        <end position="164"/>
    </location>
</feature>
<evidence type="ECO:0000256" key="1">
    <source>
        <dbReference type="ARBA" id="ARBA00009477"/>
    </source>
</evidence>
<dbReference type="PANTHER" id="PTHR30469:SF18">
    <property type="entry name" value="RESISTANCE-NODULATION-CELL DIVISION (RND) EFFLUX MEMBRANE FUSION PROTEIN-RELATED"/>
    <property type="match status" value="1"/>
</dbReference>
<dbReference type="PANTHER" id="PTHR30469">
    <property type="entry name" value="MULTIDRUG RESISTANCE PROTEIN MDTA"/>
    <property type="match status" value="1"/>
</dbReference>
<dbReference type="NCBIfam" id="TIGR01730">
    <property type="entry name" value="RND_mfp"/>
    <property type="match status" value="1"/>
</dbReference>
<accession>A0A4U0PUB8</accession>
<evidence type="ECO:0000313" key="5">
    <source>
        <dbReference type="EMBL" id="TJZ71690.1"/>
    </source>
</evidence>
<organism evidence="5 6">
    <name type="scientific">Chitiniphilus eburneus</name>
    <dbReference type="NCBI Taxonomy" id="2571148"/>
    <lineage>
        <taxon>Bacteria</taxon>
        <taxon>Pseudomonadati</taxon>
        <taxon>Pseudomonadota</taxon>
        <taxon>Betaproteobacteria</taxon>
        <taxon>Neisseriales</taxon>
        <taxon>Chitinibacteraceae</taxon>
        <taxon>Chitiniphilus</taxon>
    </lineage>
</organism>
<evidence type="ECO:0000256" key="3">
    <source>
        <dbReference type="SAM" id="SignalP"/>
    </source>
</evidence>
<feature type="chain" id="PRO_5020425015" evidence="3">
    <location>
        <begin position="26"/>
        <end position="369"/>
    </location>
</feature>
<comment type="caution">
    <text evidence="5">The sequence shown here is derived from an EMBL/GenBank/DDBJ whole genome shotgun (WGS) entry which is preliminary data.</text>
</comment>
<dbReference type="InterPro" id="IPR058792">
    <property type="entry name" value="Beta-barrel_RND_2"/>
</dbReference>
<dbReference type="Gene3D" id="1.10.287.470">
    <property type="entry name" value="Helix hairpin bin"/>
    <property type="match status" value="1"/>
</dbReference>
<dbReference type="RefSeq" id="WP_136773938.1">
    <property type="nucleotide sequence ID" value="NZ_SUMF01000016.1"/>
</dbReference>
<comment type="similarity">
    <text evidence="1">Belongs to the membrane fusion protein (MFP) (TC 8.A.1) family.</text>
</comment>
<dbReference type="SUPFAM" id="SSF111369">
    <property type="entry name" value="HlyD-like secretion proteins"/>
    <property type="match status" value="1"/>
</dbReference>
<dbReference type="Gene3D" id="2.40.50.100">
    <property type="match status" value="1"/>
</dbReference>
<keyword evidence="3" id="KW-0732">Signal</keyword>
<keyword evidence="6" id="KW-1185">Reference proteome</keyword>
<dbReference type="OrthoDB" id="9806939at2"/>
<feature type="signal peptide" evidence="3">
    <location>
        <begin position="1"/>
        <end position="25"/>
    </location>
</feature>
<reference evidence="5 6" key="1">
    <citation type="submission" date="2019-04" db="EMBL/GenBank/DDBJ databases">
        <title>Chitiniphilus eburnea sp. nov., a novel chitinolytic bacterium isolated from aquaculture sludge.</title>
        <authorList>
            <person name="Sheng M."/>
        </authorList>
    </citation>
    <scope>NUCLEOTIDE SEQUENCE [LARGE SCALE GENOMIC DNA]</scope>
    <source>
        <strain evidence="5 6">HX-2-15</strain>
    </source>
</reference>
<dbReference type="Gene3D" id="2.40.30.170">
    <property type="match status" value="1"/>
</dbReference>
<dbReference type="PROSITE" id="PS51257">
    <property type="entry name" value="PROKAR_LIPOPROTEIN"/>
    <property type="match status" value="1"/>
</dbReference>